<proteinExistence type="predicted"/>
<dbReference type="EMBL" id="BARS01005364">
    <property type="protein sequence ID" value="GAF72247.1"/>
    <property type="molecule type" value="Genomic_DNA"/>
</dbReference>
<comment type="caution">
    <text evidence="1">The sequence shown here is derived from an EMBL/GenBank/DDBJ whole genome shotgun (WGS) entry which is preliminary data.</text>
</comment>
<protein>
    <submittedName>
        <fullName evidence="1">Uncharacterized protein</fullName>
    </submittedName>
</protein>
<reference evidence="1" key="1">
    <citation type="journal article" date="2014" name="Front. Microbiol.">
        <title>High frequency of phylogenetically diverse reductive dehalogenase-homologous genes in deep subseafloor sedimentary metagenomes.</title>
        <authorList>
            <person name="Kawai M."/>
            <person name="Futagami T."/>
            <person name="Toyoda A."/>
            <person name="Takaki Y."/>
            <person name="Nishi S."/>
            <person name="Hori S."/>
            <person name="Arai W."/>
            <person name="Tsubouchi T."/>
            <person name="Morono Y."/>
            <person name="Uchiyama I."/>
            <person name="Ito T."/>
            <person name="Fujiyama A."/>
            <person name="Inagaki F."/>
            <person name="Takami H."/>
        </authorList>
    </citation>
    <scope>NUCLEOTIDE SEQUENCE</scope>
    <source>
        <strain evidence="1">Expedition CK06-06</strain>
    </source>
</reference>
<name>X0S8I4_9ZZZZ</name>
<accession>X0S8I4</accession>
<organism evidence="1">
    <name type="scientific">marine sediment metagenome</name>
    <dbReference type="NCBI Taxonomy" id="412755"/>
    <lineage>
        <taxon>unclassified sequences</taxon>
        <taxon>metagenomes</taxon>
        <taxon>ecological metagenomes</taxon>
    </lineage>
</organism>
<gene>
    <name evidence="1" type="ORF">S01H1_10512</name>
</gene>
<sequence length="242" mass="25123">MSGFPMKRTGFQQPLLATSATQKEMVGTLRITRDGRKFRYAKNGAGALAAGKANIVAAADAEVFDEVAAATHAIGDMIIEETITAGVIHAENKFRGGFFAINEATGEGHQYMINSSSAVAVGGTAITLGLSDPIRVAVVAAVSYFTIVVNPQYGVAESAVEENLMAGVAPLVVPIGNYFWNQTGGVALVLCDQTPVVGTVATLGDPAGSMAGIQTALDVDMAQCYGVFFGQTGVDGEYTQIY</sequence>
<evidence type="ECO:0000313" key="1">
    <source>
        <dbReference type="EMBL" id="GAF72247.1"/>
    </source>
</evidence>
<dbReference type="AlphaFoldDB" id="X0S8I4"/>
<feature type="non-terminal residue" evidence="1">
    <location>
        <position position="242"/>
    </location>
</feature>